<evidence type="ECO:0000313" key="2">
    <source>
        <dbReference type="Proteomes" id="UP001412067"/>
    </source>
</evidence>
<keyword evidence="2" id="KW-1185">Reference proteome</keyword>
<evidence type="ECO:0000313" key="1">
    <source>
        <dbReference type="EMBL" id="KAK8967375.1"/>
    </source>
</evidence>
<name>A0ABR2MT51_9ASPA</name>
<reference evidence="1 2" key="1">
    <citation type="journal article" date="2022" name="Nat. Plants">
        <title>Genomes of leafy and leafless Platanthera orchids illuminate the evolution of mycoheterotrophy.</title>
        <authorList>
            <person name="Li M.H."/>
            <person name="Liu K.W."/>
            <person name="Li Z."/>
            <person name="Lu H.C."/>
            <person name="Ye Q.L."/>
            <person name="Zhang D."/>
            <person name="Wang J.Y."/>
            <person name="Li Y.F."/>
            <person name="Zhong Z.M."/>
            <person name="Liu X."/>
            <person name="Yu X."/>
            <person name="Liu D.K."/>
            <person name="Tu X.D."/>
            <person name="Liu B."/>
            <person name="Hao Y."/>
            <person name="Liao X.Y."/>
            <person name="Jiang Y.T."/>
            <person name="Sun W.H."/>
            <person name="Chen J."/>
            <person name="Chen Y.Q."/>
            <person name="Ai Y."/>
            <person name="Zhai J.W."/>
            <person name="Wu S.S."/>
            <person name="Zhou Z."/>
            <person name="Hsiao Y.Y."/>
            <person name="Wu W.L."/>
            <person name="Chen Y.Y."/>
            <person name="Lin Y.F."/>
            <person name="Hsu J.L."/>
            <person name="Li C.Y."/>
            <person name="Wang Z.W."/>
            <person name="Zhao X."/>
            <person name="Zhong W.Y."/>
            <person name="Ma X.K."/>
            <person name="Ma L."/>
            <person name="Huang J."/>
            <person name="Chen G.Z."/>
            <person name="Huang M.Z."/>
            <person name="Huang L."/>
            <person name="Peng D.H."/>
            <person name="Luo Y.B."/>
            <person name="Zou S.Q."/>
            <person name="Chen S.P."/>
            <person name="Lan S."/>
            <person name="Tsai W.C."/>
            <person name="Van de Peer Y."/>
            <person name="Liu Z.J."/>
        </authorList>
    </citation>
    <scope>NUCLEOTIDE SEQUENCE [LARGE SCALE GENOMIC DNA]</scope>
    <source>
        <strain evidence="1">Lor288</strain>
    </source>
</reference>
<dbReference type="EMBL" id="JBBWWR010000005">
    <property type="protein sequence ID" value="KAK8967375.1"/>
    <property type="molecule type" value="Genomic_DNA"/>
</dbReference>
<gene>
    <name evidence="1" type="ORF">KSP40_PGU016198</name>
</gene>
<protein>
    <submittedName>
        <fullName evidence="1">Uncharacterized protein</fullName>
    </submittedName>
</protein>
<organism evidence="1 2">
    <name type="scientific">Platanthera guangdongensis</name>
    <dbReference type="NCBI Taxonomy" id="2320717"/>
    <lineage>
        <taxon>Eukaryota</taxon>
        <taxon>Viridiplantae</taxon>
        <taxon>Streptophyta</taxon>
        <taxon>Embryophyta</taxon>
        <taxon>Tracheophyta</taxon>
        <taxon>Spermatophyta</taxon>
        <taxon>Magnoliopsida</taxon>
        <taxon>Liliopsida</taxon>
        <taxon>Asparagales</taxon>
        <taxon>Orchidaceae</taxon>
        <taxon>Orchidoideae</taxon>
        <taxon>Orchideae</taxon>
        <taxon>Orchidinae</taxon>
        <taxon>Platanthera</taxon>
    </lineage>
</organism>
<dbReference type="Proteomes" id="UP001412067">
    <property type="component" value="Unassembled WGS sequence"/>
</dbReference>
<proteinExistence type="predicted"/>
<comment type="caution">
    <text evidence="1">The sequence shown here is derived from an EMBL/GenBank/DDBJ whole genome shotgun (WGS) entry which is preliminary data.</text>
</comment>
<sequence length="124" mass="14177">MELDQCWESYNYYCMPTTVRDQEKSPCCHCPYHDEGPSWQYNSTIRASLVSLHKLGEIFKRSFHSEVLMSPLAPKVHHMAPKSNALKGMPHSSTINQEILDDANVQGNNHACKLFEILSDKTTH</sequence>
<accession>A0ABR2MT51</accession>